<dbReference type="InterPro" id="IPR011333">
    <property type="entry name" value="SKP1/BTB/POZ_sf"/>
</dbReference>
<name>A0AAJ0CUC6_9HYPO</name>
<accession>A0AAJ0CUC6</accession>
<dbReference type="SUPFAM" id="SSF54695">
    <property type="entry name" value="POZ domain"/>
    <property type="match status" value="2"/>
</dbReference>
<evidence type="ECO:0000256" key="1">
    <source>
        <dbReference type="SAM" id="MobiDB-lite"/>
    </source>
</evidence>
<dbReference type="Gene3D" id="3.30.710.10">
    <property type="entry name" value="Potassium Channel Kv1.1, Chain A"/>
    <property type="match status" value="2"/>
</dbReference>
<evidence type="ECO:0000313" key="2">
    <source>
        <dbReference type="EMBL" id="KAK2601989.1"/>
    </source>
</evidence>
<reference evidence="2" key="1">
    <citation type="submission" date="2023-06" db="EMBL/GenBank/DDBJ databases">
        <title>Conoideocrella luteorostrata (Hypocreales: Clavicipitaceae), a potential biocontrol fungus for elongate hemlock scale in United States Christmas tree production areas.</title>
        <authorList>
            <person name="Barrett H."/>
            <person name="Lovett B."/>
            <person name="Macias A.M."/>
            <person name="Stajich J.E."/>
            <person name="Kasson M.T."/>
        </authorList>
    </citation>
    <scope>NUCLEOTIDE SEQUENCE</scope>
    <source>
        <strain evidence="2">ARSEF 14590</strain>
    </source>
</reference>
<organism evidence="2 3">
    <name type="scientific">Conoideocrella luteorostrata</name>
    <dbReference type="NCBI Taxonomy" id="1105319"/>
    <lineage>
        <taxon>Eukaryota</taxon>
        <taxon>Fungi</taxon>
        <taxon>Dikarya</taxon>
        <taxon>Ascomycota</taxon>
        <taxon>Pezizomycotina</taxon>
        <taxon>Sordariomycetes</taxon>
        <taxon>Hypocreomycetidae</taxon>
        <taxon>Hypocreales</taxon>
        <taxon>Clavicipitaceae</taxon>
        <taxon>Conoideocrella</taxon>
    </lineage>
</organism>
<dbReference type="EMBL" id="JASWJB010000065">
    <property type="protein sequence ID" value="KAK2601989.1"/>
    <property type="molecule type" value="Genomic_DNA"/>
</dbReference>
<comment type="caution">
    <text evidence="2">The sequence shown here is derived from an EMBL/GenBank/DDBJ whole genome shotgun (WGS) entry which is preliminary data.</text>
</comment>
<feature type="region of interest" description="Disordered" evidence="1">
    <location>
        <begin position="349"/>
        <end position="368"/>
    </location>
</feature>
<dbReference type="PANTHER" id="PTHR31758:SF2">
    <property type="entry name" value="BTB_POZ DOMAIN-CONTAINING PROTEIN YLR108C"/>
    <property type="match status" value="1"/>
</dbReference>
<dbReference type="PANTHER" id="PTHR31758">
    <property type="entry name" value="BTB/POZ DOMAIN-CONTAINING PROTEIN YLR108C"/>
    <property type="match status" value="1"/>
</dbReference>
<proteinExistence type="predicted"/>
<gene>
    <name evidence="2" type="ORF">QQS21_004415</name>
</gene>
<protein>
    <submittedName>
        <fullName evidence="2">Uncharacterized protein</fullName>
    </submittedName>
</protein>
<keyword evidence="3" id="KW-1185">Reference proteome</keyword>
<dbReference type="Proteomes" id="UP001251528">
    <property type="component" value="Unassembled WGS sequence"/>
</dbReference>
<dbReference type="AlphaFoldDB" id="A0AAJ0CUC6"/>
<sequence length="427" mass="48157">MSYIQDTLPPWEVFSIQVSTELFKLSGMSISSDDRDPGAFKDVVLHLQGYHVAPRDELHFTRLFADAQFYSLPKLVSQLYSSSIFVSVGYRQFQIPRDLLTSSANSPNFFSLGFATHFSCPDNPFPGNDSNKLVRPPTITPPCIPNRSAETFSELLHLLRGYPVHIRNQSHREELLRDARYFHFKGLEQQLIPHQISYNSLRQQEEITIQLENIKKSGISVSVGGAITATSSAPVFVNYARPHVDDRGRELILEIRGEATRICFKQNGPQAEFLKETRNRVLKLLEIVMEKLDLIPSTKTLKLQRSIDKNEQLLDLTIARSNVHFIPISLETQSDITVDGKRYTKELASATDDGTNSGDCTRKRQRKDGPGVSWIVKTGQWRVSIKGKHAGNGPGCILTAVKIDAFTSELERNMDRVFLEPPISSKD</sequence>
<evidence type="ECO:0000313" key="3">
    <source>
        <dbReference type="Proteomes" id="UP001251528"/>
    </source>
</evidence>